<feature type="domain" description="DUF7924" evidence="2">
    <location>
        <begin position="280"/>
        <end position="413"/>
    </location>
</feature>
<dbReference type="AlphaFoldDB" id="A0A6A5UNF6"/>
<evidence type="ECO:0000313" key="3">
    <source>
        <dbReference type="EMBL" id="KAF1965910.1"/>
    </source>
</evidence>
<feature type="region of interest" description="Disordered" evidence="1">
    <location>
        <begin position="50"/>
        <end position="107"/>
    </location>
</feature>
<dbReference type="Pfam" id="PF25545">
    <property type="entry name" value="DUF7924"/>
    <property type="match status" value="1"/>
</dbReference>
<evidence type="ECO:0000256" key="1">
    <source>
        <dbReference type="SAM" id="MobiDB-lite"/>
    </source>
</evidence>
<proteinExistence type="predicted"/>
<reference evidence="3" key="1">
    <citation type="journal article" date="2020" name="Stud. Mycol.">
        <title>101 Dothideomycetes genomes: a test case for predicting lifestyles and emergence of pathogens.</title>
        <authorList>
            <person name="Haridas S."/>
            <person name="Albert R."/>
            <person name="Binder M."/>
            <person name="Bloem J."/>
            <person name="Labutti K."/>
            <person name="Salamov A."/>
            <person name="Andreopoulos B."/>
            <person name="Baker S."/>
            <person name="Barry K."/>
            <person name="Bills G."/>
            <person name="Bluhm B."/>
            <person name="Cannon C."/>
            <person name="Castanera R."/>
            <person name="Culley D."/>
            <person name="Daum C."/>
            <person name="Ezra D."/>
            <person name="Gonzalez J."/>
            <person name="Henrissat B."/>
            <person name="Kuo A."/>
            <person name="Liang C."/>
            <person name="Lipzen A."/>
            <person name="Lutzoni F."/>
            <person name="Magnuson J."/>
            <person name="Mondo S."/>
            <person name="Nolan M."/>
            <person name="Ohm R."/>
            <person name="Pangilinan J."/>
            <person name="Park H.-J."/>
            <person name="Ramirez L."/>
            <person name="Alfaro M."/>
            <person name="Sun H."/>
            <person name="Tritt A."/>
            <person name="Yoshinaga Y."/>
            <person name="Zwiers L.-H."/>
            <person name="Turgeon B."/>
            <person name="Goodwin S."/>
            <person name="Spatafora J."/>
            <person name="Crous P."/>
            <person name="Grigoriev I."/>
        </authorList>
    </citation>
    <scope>NUCLEOTIDE SEQUENCE</scope>
    <source>
        <strain evidence="3">CBS 107.79</strain>
    </source>
</reference>
<protein>
    <recommendedName>
        <fullName evidence="2">DUF7924 domain-containing protein</fullName>
    </recommendedName>
</protein>
<gene>
    <name evidence="3" type="ORF">BU23DRAFT_560616</name>
</gene>
<dbReference type="EMBL" id="ML976753">
    <property type="protein sequence ID" value="KAF1965910.1"/>
    <property type="molecule type" value="Genomic_DNA"/>
</dbReference>
<sequence>MKRASSDGDYTLCNVSHKRRRLSLPATWAAPTTAKWAGVMGWLRAVPPGTSAEEARPNPQHYEESKIPLDSISTMERHLRPESSNPTRRGKKTQTRKRSVSPTKKPGEYRSILLSEASIFIDREFTPSSATPDLEALTVPPEMQTLVDDIAKTYCEECRESAMSGSGEGSWRANAYVTVMSKLRRFGSFAEVLKVNGSDKLWQAELKPVRATALPQTTVVPPPFAISPLAVEPKDLGTAPLLDRPYSFSSSAGPIVCPPIDSPPTDLESLNSDSLSYTSGYTSTTLKTDPESLSTPKPDICVGLAHEWFPTNHQSTLNYLKTDPHTSAMGLHFPFLIFEAKGNAGLFGAQNQAAVGAACMLRILDLIRCGEDTVVWSVTTEGPIHELWAHYRDRKQRYQSVHMNLWRMTNIEHAKAFVDAMAKIMIWGSRVFAKRVLHAVDGVQQFEGS</sequence>
<name>A0A6A5UNF6_9PLEO</name>
<keyword evidence="4" id="KW-1185">Reference proteome</keyword>
<organism evidence="3 4">
    <name type="scientific">Bimuria novae-zelandiae CBS 107.79</name>
    <dbReference type="NCBI Taxonomy" id="1447943"/>
    <lineage>
        <taxon>Eukaryota</taxon>
        <taxon>Fungi</taxon>
        <taxon>Dikarya</taxon>
        <taxon>Ascomycota</taxon>
        <taxon>Pezizomycotina</taxon>
        <taxon>Dothideomycetes</taxon>
        <taxon>Pleosporomycetidae</taxon>
        <taxon>Pleosporales</taxon>
        <taxon>Massarineae</taxon>
        <taxon>Didymosphaeriaceae</taxon>
        <taxon>Bimuria</taxon>
    </lineage>
</organism>
<dbReference type="Proteomes" id="UP000800036">
    <property type="component" value="Unassembled WGS sequence"/>
</dbReference>
<feature type="compositionally biased region" description="Basic and acidic residues" evidence="1">
    <location>
        <begin position="53"/>
        <end position="67"/>
    </location>
</feature>
<evidence type="ECO:0000259" key="2">
    <source>
        <dbReference type="Pfam" id="PF25545"/>
    </source>
</evidence>
<dbReference type="OrthoDB" id="5372703at2759"/>
<feature type="compositionally biased region" description="Basic residues" evidence="1">
    <location>
        <begin position="88"/>
        <end position="99"/>
    </location>
</feature>
<evidence type="ECO:0000313" key="4">
    <source>
        <dbReference type="Proteomes" id="UP000800036"/>
    </source>
</evidence>
<dbReference type="InterPro" id="IPR057684">
    <property type="entry name" value="DUF7924"/>
</dbReference>
<accession>A0A6A5UNF6</accession>